<dbReference type="Pfam" id="PF15965">
    <property type="entry name" value="zf-TRAF_2"/>
    <property type="match status" value="1"/>
</dbReference>
<reference evidence="7" key="1">
    <citation type="journal article" date="2023" name="G3 (Bethesda)">
        <title>A reference genome for the long-term kleptoplast-retaining sea slug Elysia crispata morphotype clarki.</title>
        <authorList>
            <person name="Eastman K.E."/>
            <person name="Pendleton A.L."/>
            <person name="Shaikh M.A."/>
            <person name="Suttiyut T."/>
            <person name="Ogas R."/>
            <person name="Tomko P."/>
            <person name="Gavelis G."/>
            <person name="Widhalm J.R."/>
            <person name="Wisecaver J.H."/>
        </authorList>
    </citation>
    <scope>NUCLEOTIDE SEQUENCE</scope>
    <source>
        <strain evidence="7">ECLA1</strain>
    </source>
</reference>
<dbReference type="PANTHER" id="PTHR15933">
    <property type="entry name" value="PROTEIN CBG16327"/>
    <property type="match status" value="1"/>
</dbReference>
<protein>
    <recommendedName>
        <fullName evidence="6">F-box domain-containing protein</fullName>
    </recommendedName>
</protein>
<comment type="caution">
    <text evidence="7">The sequence shown here is derived from an EMBL/GenBank/DDBJ whole genome shotgun (WGS) entry which is preliminary data.</text>
</comment>
<evidence type="ECO:0000256" key="3">
    <source>
        <dbReference type="ARBA" id="ARBA00022786"/>
    </source>
</evidence>
<dbReference type="InterPro" id="IPR001810">
    <property type="entry name" value="F-box_dom"/>
</dbReference>
<evidence type="ECO:0000256" key="5">
    <source>
        <dbReference type="SAM" id="MobiDB-lite"/>
    </source>
</evidence>
<dbReference type="SUPFAM" id="SSF49599">
    <property type="entry name" value="TRAF domain-like"/>
    <property type="match status" value="1"/>
</dbReference>
<feature type="compositionally biased region" description="Polar residues" evidence="5">
    <location>
        <begin position="574"/>
        <end position="585"/>
    </location>
</feature>
<feature type="domain" description="F-box" evidence="6">
    <location>
        <begin position="712"/>
        <end position="766"/>
    </location>
</feature>
<evidence type="ECO:0000259" key="6">
    <source>
        <dbReference type="PROSITE" id="PS50181"/>
    </source>
</evidence>
<dbReference type="InterPro" id="IPR001293">
    <property type="entry name" value="Znf_TRAF"/>
</dbReference>
<feature type="region of interest" description="Disordered" evidence="5">
    <location>
        <begin position="329"/>
        <end position="395"/>
    </location>
</feature>
<feature type="region of interest" description="Disordered" evidence="5">
    <location>
        <begin position="172"/>
        <end position="215"/>
    </location>
</feature>
<feature type="compositionally biased region" description="Polar residues" evidence="5">
    <location>
        <begin position="595"/>
        <end position="606"/>
    </location>
</feature>
<name>A0AAE1E223_9GAST</name>
<feature type="region of interest" description="Disordered" evidence="5">
    <location>
        <begin position="247"/>
        <end position="289"/>
    </location>
</feature>
<dbReference type="Pfam" id="PF15966">
    <property type="entry name" value="F-box_4"/>
    <property type="match status" value="1"/>
</dbReference>
<dbReference type="PANTHER" id="PTHR15933:SF20">
    <property type="entry name" value="F-BOX DOMAIN-CONTAINING PROTEIN"/>
    <property type="match status" value="1"/>
</dbReference>
<dbReference type="Proteomes" id="UP001283361">
    <property type="component" value="Unassembled WGS sequence"/>
</dbReference>
<dbReference type="GO" id="GO:0061630">
    <property type="term" value="F:ubiquitin protein ligase activity"/>
    <property type="evidence" value="ECO:0007669"/>
    <property type="project" value="InterPro"/>
</dbReference>
<evidence type="ECO:0000256" key="4">
    <source>
        <dbReference type="ARBA" id="ARBA00022833"/>
    </source>
</evidence>
<dbReference type="SUPFAM" id="SSF81383">
    <property type="entry name" value="F-box domain"/>
    <property type="match status" value="1"/>
</dbReference>
<evidence type="ECO:0000256" key="2">
    <source>
        <dbReference type="ARBA" id="ARBA00022771"/>
    </source>
</evidence>
<accession>A0AAE1E223</accession>
<dbReference type="EMBL" id="JAWDGP010001469">
    <property type="protein sequence ID" value="KAK3791519.1"/>
    <property type="molecule type" value="Genomic_DNA"/>
</dbReference>
<dbReference type="GO" id="GO:0008270">
    <property type="term" value="F:zinc ion binding"/>
    <property type="evidence" value="ECO:0007669"/>
    <property type="project" value="UniProtKB-KW"/>
</dbReference>
<sequence length="828" mass="92705">MIVSGFTQKRSSFPEYTPAELEGQHSHCIRCCKATCNKFADQVTSCEMITCKLCGWRCHRCKQPEHVLACPEEKVNCVNKEYGCPHLVKRSKMASHLPVCPASVVCCSEEWSRWPMHARENGVRLPLPETKTYIDCGQLDIGLAMRDQRMLIDSLRAPKKLRRTLRNALTQKYPAAPFTPHSRSHELDMAASSDTSHTISDDESGTPWDLTKPPPGLSESIKSKLFLVTKETTDNLALALGKSASVISSSQDRLSGVPTADGTSDDPHQPPGLSFRSSSLPPDHTFGNRSAKDTAVNFIADSGNNTLANHIQSEAVAALNDDTHHALPSNISMCQNPDSSENTTSMTCSQGEGLRVPGQPQGGLAFSQPTERSVRSSVSSDRSDRISELSSRSRSTLQDIGGTQLYKLLGQNYGEEDGKSDSEKDQQAEPEICLHKLLGVNIGFECINKYMYKSPSMYNFICAQNFRRDEYRWHFKNVHQDIHQGSQGWLQQRCPLAYLGCTFSFTRLEPAQPGMEVYHSWLQESFGLRSTESSTSYLYPTTVQSGQNDSLPSEQPITVPKKYQYDQNSSCTQNLSSLSLNNPFPGSNIEHENAGVQTKSDPSISNLHDIDKDFDFLPGKSTATCSKGQDSESIQQTGTVEGSWNGEDNSASDRNTNKQRTEESSQPSEVVTSPKLRMRVRPTIYTAMNWDSKVLFEYEVEEDEENKRTDAHINILDLPYELLQAIAKHLDSFSLCNLALTSCLLRDVCCSLLDDHGIVLLNWQRQKSGNDITWKVVNKRWMFSTSFEPIRSWRFKPNVPHMGDHLKVCPFNKDIQRHSGRIQVMEPF</sequence>
<gene>
    <name evidence="7" type="ORF">RRG08_061532</name>
</gene>
<feature type="compositionally biased region" description="Polar residues" evidence="5">
    <location>
        <begin position="621"/>
        <end position="654"/>
    </location>
</feature>
<dbReference type="PROSITE" id="PS50181">
    <property type="entry name" value="FBOX"/>
    <property type="match status" value="1"/>
</dbReference>
<dbReference type="InterPro" id="IPR031890">
    <property type="entry name" value="Fbxo30/Fbxo40"/>
</dbReference>
<dbReference type="Gene3D" id="3.30.40.150">
    <property type="entry name" value="TRAF-like zinc-finger, N-terminal subdomain"/>
    <property type="match status" value="1"/>
</dbReference>
<dbReference type="AlphaFoldDB" id="A0AAE1E223"/>
<dbReference type="InterPro" id="IPR043013">
    <property type="entry name" value="Znf_TRAF_N"/>
</dbReference>
<feature type="region of interest" description="Disordered" evidence="5">
    <location>
        <begin position="574"/>
        <end position="673"/>
    </location>
</feature>
<keyword evidence="2" id="KW-0863">Zinc-finger</keyword>
<proteinExistence type="predicted"/>
<keyword evidence="3" id="KW-0833">Ubl conjugation pathway</keyword>
<dbReference type="InterPro" id="IPR036047">
    <property type="entry name" value="F-box-like_dom_sf"/>
</dbReference>
<keyword evidence="8" id="KW-1185">Reference proteome</keyword>
<evidence type="ECO:0000313" key="7">
    <source>
        <dbReference type="EMBL" id="KAK3791519.1"/>
    </source>
</evidence>
<evidence type="ECO:0000256" key="1">
    <source>
        <dbReference type="ARBA" id="ARBA00022723"/>
    </source>
</evidence>
<keyword evidence="4" id="KW-0862">Zinc</keyword>
<organism evidence="7 8">
    <name type="scientific">Elysia crispata</name>
    <name type="common">lettuce slug</name>
    <dbReference type="NCBI Taxonomy" id="231223"/>
    <lineage>
        <taxon>Eukaryota</taxon>
        <taxon>Metazoa</taxon>
        <taxon>Spiralia</taxon>
        <taxon>Lophotrochozoa</taxon>
        <taxon>Mollusca</taxon>
        <taxon>Gastropoda</taxon>
        <taxon>Heterobranchia</taxon>
        <taxon>Euthyneura</taxon>
        <taxon>Panpulmonata</taxon>
        <taxon>Sacoglossa</taxon>
        <taxon>Placobranchoidea</taxon>
        <taxon>Plakobranchidae</taxon>
        <taxon>Elysia</taxon>
    </lineage>
</organism>
<evidence type="ECO:0000313" key="8">
    <source>
        <dbReference type="Proteomes" id="UP001283361"/>
    </source>
</evidence>
<keyword evidence="1" id="KW-0479">Metal-binding</keyword>
<feature type="compositionally biased region" description="Polar residues" evidence="5">
    <location>
        <begin position="329"/>
        <end position="350"/>
    </location>
</feature>